<dbReference type="EMBL" id="QQOH01000001">
    <property type="protein sequence ID" value="RDE24185.1"/>
    <property type="molecule type" value="Genomic_DNA"/>
</dbReference>
<dbReference type="Pfam" id="PF04073">
    <property type="entry name" value="tRNA_edit"/>
    <property type="match status" value="1"/>
</dbReference>
<dbReference type="RefSeq" id="WP_114693769.1">
    <property type="nucleotide sequence ID" value="NZ_QQOH01000001.1"/>
</dbReference>
<dbReference type="OrthoDB" id="9786549at2"/>
<dbReference type="SUPFAM" id="SSF55826">
    <property type="entry name" value="YbaK/ProRS associated domain"/>
    <property type="match status" value="1"/>
</dbReference>
<dbReference type="Gene3D" id="3.90.960.10">
    <property type="entry name" value="YbaK/aminoacyl-tRNA synthetase-associated domain"/>
    <property type="match status" value="1"/>
</dbReference>
<evidence type="ECO:0000313" key="3">
    <source>
        <dbReference type="Proteomes" id="UP000253769"/>
    </source>
</evidence>
<proteinExistence type="predicted"/>
<sequence>MSIATRVRAYLNTHNIGYETIIHNHSHCSMETARAAGIKPEQTAKAVMLEDHQGHHLMAVLPASHKISLDRLGQQFQAEWHLLEEERLTPMFDDCEPGAVPSLGAAYNLNTIYDDSLANQSEVYLESGDHSTLIRLRAEQFAELMRRGQHGQFSNKAYH</sequence>
<dbReference type="GO" id="GO:0002161">
    <property type="term" value="F:aminoacyl-tRNA deacylase activity"/>
    <property type="evidence" value="ECO:0007669"/>
    <property type="project" value="InterPro"/>
</dbReference>
<dbReference type="Proteomes" id="UP000253769">
    <property type="component" value="Unassembled WGS sequence"/>
</dbReference>
<dbReference type="AlphaFoldDB" id="A0A369WXE7"/>
<feature type="domain" description="YbaK/aminoacyl-tRNA synthetase-associated" evidence="1">
    <location>
        <begin position="29"/>
        <end position="143"/>
    </location>
</feature>
<comment type="caution">
    <text evidence="2">The sequence shown here is derived from an EMBL/GenBank/DDBJ whole genome shotgun (WGS) entry which is preliminary data.</text>
</comment>
<accession>A0A369WXE7</accession>
<name>A0A369WXE7_9GAMM</name>
<keyword evidence="3" id="KW-1185">Reference proteome</keyword>
<evidence type="ECO:0000313" key="2">
    <source>
        <dbReference type="EMBL" id="RDE24185.1"/>
    </source>
</evidence>
<gene>
    <name evidence="2" type="ORF">DV711_00885</name>
</gene>
<dbReference type="InterPro" id="IPR007214">
    <property type="entry name" value="YbaK/aa-tRNA-synth-assoc-dom"/>
</dbReference>
<evidence type="ECO:0000259" key="1">
    <source>
        <dbReference type="Pfam" id="PF04073"/>
    </source>
</evidence>
<protein>
    <recommendedName>
        <fullName evidence="1">YbaK/aminoacyl-tRNA synthetase-associated domain-containing protein</fullName>
    </recommendedName>
</protein>
<organism evidence="2 3">
    <name type="scientific">Motiliproteus coralliicola</name>
    <dbReference type="NCBI Taxonomy" id="2283196"/>
    <lineage>
        <taxon>Bacteria</taxon>
        <taxon>Pseudomonadati</taxon>
        <taxon>Pseudomonadota</taxon>
        <taxon>Gammaproteobacteria</taxon>
        <taxon>Oceanospirillales</taxon>
        <taxon>Oceanospirillaceae</taxon>
        <taxon>Motiliproteus</taxon>
    </lineage>
</organism>
<dbReference type="InterPro" id="IPR036754">
    <property type="entry name" value="YbaK/aa-tRNA-synt-asso_dom_sf"/>
</dbReference>
<reference evidence="2 3" key="1">
    <citation type="submission" date="2018-07" db="EMBL/GenBank/DDBJ databases">
        <title>Motiliproteus coralliicola sp. nov., a bacterium isolated from Coral.</title>
        <authorList>
            <person name="Wang G."/>
        </authorList>
    </citation>
    <scope>NUCLEOTIDE SEQUENCE [LARGE SCALE GENOMIC DNA]</scope>
    <source>
        <strain evidence="2 3">C34</strain>
    </source>
</reference>
<dbReference type="CDD" id="cd04332">
    <property type="entry name" value="YbaK_like"/>
    <property type="match status" value="1"/>
</dbReference>